<dbReference type="AlphaFoldDB" id="A0A8X7QGP1"/>
<gene>
    <name evidence="2" type="ORF">Bca52824_063577</name>
</gene>
<feature type="compositionally biased region" description="Polar residues" evidence="1">
    <location>
        <begin position="1"/>
        <end position="15"/>
    </location>
</feature>
<protein>
    <submittedName>
        <fullName evidence="2">Uncharacterized protein</fullName>
    </submittedName>
</protein>
<evidence type="ECO:0000256" key="1">
    <source>
        <dbReference type="SAM" id="MobiDB-lite"/>
    </source>
</evidence>
<dbReference type="EMBL" id="JAAMPC010000013">
    <property type="protein sequence ID" value="KAG2269022.1"/>
    <property type="molecule type" value="Genomic_DNA"/>
</dbReference>
<feature type="region of interest" description="Disordered" evidence="1">
    <location>
        <begin position="1"/>
        <end position="36"/>
    </location>
</feature>
<name>A0A8X7QGP1_BRACI</name>
<sequence>MSESPQPSQTGSNSHCKSDQEPFPAPPSLVQSTDPLLFVPDREPSPTLTLPAEFKIPESISILSRVELKEQTTPPEPTETPPRRQTNLECFNEHLNIFGKTPVTHVYVSPILLCFTKNKLLTRLLSD</sequence>
<evidence type="ECO:0000313" key="2">
    <source>
        <dbReference type="EMBL" id="KAG2269022.1"/>
    </source>
</evidence>
<evidence type="ECO:0000313" key="3">
    <source>
        <dbReference type="Proteomes" id="UP000886595"/>
    </source>
</evidence>
<keyword evidence="3" id="KW-1185">Reference proteome</keyword>
<proteinExistence type="predicted"/>
<reference evidence="2 3" key="1">
    <citation type="submission" date="2020-02" db="EMBL/GenBank/DDBJ databases">
        <authorList>
            <person name="Ma Q."/>
            <person name="Huang Y."/>
            <person name="Song X."/>
            <person name="Pei D."/>
        </authorList>
    </citation>
    <scope>NUCLEOTIDE SEQUENCE [LARGE SCALE GENOMIC DNA]</scope>
    <source>
        <strain evidence="2">Sxm20200214</strain>
        <tissue evidence="2">Leaf</tissue>
    </source>
</reference>
<comment type="caution">
    <text evidence="2">The sequence shown here is derived from an EMBL/GenBank/DDBJ whole genome shotgun (WGS) entry which is preliminary data.</text>
</comment>
<organism evidence="2 3">
    <name type="scientific">Brassica carinata</name>
    <name type="common">Ethiopian mustard</name>
    <name type="synonym">Abyssinian cabbage</name>
    <dbReference type="NCBI Taxonomy" id="52824"/>
    <lineage>
        <taxon>Eukaryota</taxon>
        <taxon>Viridiplantae</taxon>
        <taxon>Streptophyta</taxon>
        <taxon>Embryophyta</taxon>
        <taxon>Tracheophyta</taxon>
        <taxon>Spermatophyta</taxon>
        <taxon>Magnoliopsida</taxon>
        <taxon>eudicotyledons</taxon>
        <taxon>Gunneridae</taxon>
        <taxon>Pentapetalae</taxon>
        <taxon>rosids</taxon>
        <taxon>malvids</taxon>
        <taxon>Brassicales</taxon>
        <taxon>Brassicaceae</taxon>
        <taxon>Brassiceae</taxon>
        <taxon>Brassica</taxon>
    </lineage>
</organism>
<dbReference type="Proteomes" id="UP000886595">
    <property type="component" value="Unassembled WGS sequence"/>
</dbReference>
<accession>A0A8X7QGP1</accession>